<name>A0A0A8YEK3_ARUDO</name>
<proteinExistence type="predicted"/>
<reference evidence="1" key="1">
    <citation type="submission" date="2014-09" db="EMBL/GenBank/DDBJ databases">
        <authorList>
            <person name="Magalhaes I.L.F."/>
            <person name="Oliveira U."/>
            <person name="Santos F.R."/>
            <person name="Vidigal T.H.D.A."/>
            <person name="Brescovit A.D."/>
            <person name="Santos A.J."/>
        </authorList>
    </citation>
    <scope>NUCLEOTIDE SEQUENCE</scope>
    <source>
        <tissue evidence="1">Shoot tissue taken approximately 20 cm above the soil surface</tissue>
    </source>
</reference>
<reference evidence="1" key="2">
    <citation type="journal article" date="2015" name="Data Brief">
        <title>Shoot transcriptome of the giant reed, Arundo donax.</title>
        <authorList>
            <person name="Barrero R.A."/>
            <person name="Guerrero F.D."/>
            <person name="Moolhuijzen P."/>
            <person name="Goolsby J.A."/>
            <person name="Tidwell J."/>
            <person name="Bellgard S.E."/>
            <person name="Bellgard M.I."/>
        </authorList>
    </citation>
    <scope>NUCLEOTIDE SEQUENCE</scope>
    <source>
        <tissue evidence="1">Shoot tissue taken approximately 20 cm above the soil surface</tissue>
    </source>
</reference>
<protein>
    <submittedName>
        <fullName evidence="1">Uncharacterized protein</fullName>
    </submittedName>
</protein>
<organism evidence="1">
    <name type="scientific">Arundo donax</name>
    <name type="common">Giant reed</name>
    <name type="synonym">Donax arundinaceus</name>
    <dbReference type="NCBI Taxonomy" id="35708"/>
    <lineage>
        <taxon>Eukaryota</taxon>
        <taxon>Viridiplantae</taxon>
        <taxon>Streptophyta</taxon>
        <taxon>Embryophyta</taxon>
        <taxon>Tracheophyta</taxon>
        <taxon>Spermatophyta</taxon>
        <taxon>Magnoliopsida</taxon>
        <taxon>Liliopsida</taxon>
        <taxon>Poales</taxon>
        <taxon>Poaceae</taxon>
        <taxon>PACMAD clade</taxon>
        <taxon>Arundinoideae</taxon>
        <taxon>Arundineae</taxon>
        <taxon>Arundo</taxon>
    </lineage>
</organism>
<dbReference type="EMBL" id="GBRH01273316">
    <property type="protein sequence ID" value="JAD24579.1"/>
    <property type="molecule type" value="Transcribed_RNA"/>
</dbReference>
<dbReference type="AlphaFoldDB" id="A0A0A8YEK3"/>
<sequence>MQLCFHLLVCCISSHVGITHQSCF</sequence>
<evidence type="ECO:0000313" key="1">
    <source>
        <dbReference type="EMBL" id="JAD24579.1"/>
    </source>
</evidence>
<accession>A0A0A8YEK3</accession>